<name>A0ABP6YG88_9PSEU</name>
<dbReference type="PROSITE" id="PS51683">
    <property type="entry name" value="SAM_OMT_II"/>
    <property type="match status" value="1"/>
</dbReference>
<dbReference type="Proteomes" id="UP001500689">
    <property type="component" value="Unassembled WGS sequence"/>
</dbReference>
<feature type="domain" description="O-methyltransferase dimerisation" evidence="5">
    <location>
        <begin position="17"/>
        <end position="91"/>
    </location>
</feature>
<accession>A0ABP6YG88</accession>
<dbReference type="GO" id="GO:0032259">
    <property type="term" value="P:methylation"/>
    <property type="evidence" value="ECO:0007669"/>
    <property type="project" value="UniProtKB-KW"/>
</dbReference>
<keyword evidence="3" id="KW-0949">S-adenosyl-L-methionine</keyword>
<evidence type="ECO:0000313" key="6">
    <source>
        <dbReference type="EMBL" id="GAA3582915.1"/>
    </source>
</evidence>
<keyword evidence="1 6" id="KW-0489">Methyltransferase</keyword>
<dbReference type="InterPro" id="IPR001077">
    <property type="entry name" value="COMT_C"/>
</dbReference>
<evidence type="ECO:0000256" key="3">
    <source>
        <dbReference type="ARBA" id="ARBA00022691"/>
    </source>
</evidence>
<dbReference type="PANTHER" id="PTHR43712">
    <property type="entry name" value="PUTATIVE (AFU_ORTHOLOGUE AFUA_4G14580)-RELATED"/>
    <property type="match status" value="1"/>
</dbReference>
<dbReference type="Gene3D" id="1.10.10.10">
    <property type="entry name" value="Winged helix-like DNA-binding domain superfamily/Winged helix DNA-binding domain"/>
    <property type="match status" value="1"/>
</dbReference>
<proteinExistence type="predicted"/>
<gene>
    <name evidence="6" type="ORF">GCM10022222_79630</name>
</gene>
<dbReference type="GO" id="GO:0008168">
    <property type="term" value="F:methyltransferase activity"/>
    <property type="evidence" value="ECO:0007669"/>
    <property type="project" value="UniProtKB-KW"/>
</dbReference>
<keyword evidence="7" id="KW-1185">Reference proteome</keyword>
<comment type="caution">
    <text evidence="6">The sequence shown here is derived from an EMBL/GenBank/DDBJ whole genome shotgun (WGS) entry which is preliminary data.</text>
</comment>
<dbReference type="EMBL" id="BAAAZN010000027">
    <property type="protein sequence ID" value="GAA3582915.1"/>
    <property type="molecule type" value="Genomic_DNA"/>
</dbReference>
<dbReference type="PANTHER" id="PTHR43712:SF2">
    <property type="entry name" value="O-METHYLTRANSFERASE CICE"/>
    <property type="match status" value="1"/>
</dbReference>
<dbReference type="InterPro" id="IPR029063">
    <property type="entry name" value="SAM-dependent_MTases_sf"/>
</dbReference>
<dbReference type="CDD" id="cd02440">
    <property type="entry name" value="AdoMet_MTases"/>
    <property type="match status" value="1"/>
</dbReference>
<dbReference type="PIRSF" id="PIRSF005739">
    <property type="entry name" value="O-mtase"/>
    <property type="match status" value="1"/>
</dbReference>
<dbReference type="InterPro" id="IPR036388">
    <property type="entry name" value="WH-like_DNA-bd_sf"/>
</dbReference>
<reference evidence="7" key="1">
    <citation type="journal article" date="2019" name="Int. J. Syst. Evol. Microbiol.">
        <title>The Global Catalogue of Microorganisms (GCM) 10K type strain sequencing project: providing services to taxonomists for standard genome sequencing and annotation.</title>
        <authorList>
            <consortium name="The Broad Institute Genomics Platform"/>
            <consortium name="The Broad Institute Genome Sequencing Center for Infectious Disease"/>
            <person name="Wu L."/>
            <person name="Ma J."/>
        </authorList>
    </citation>
    <scope>NUCLEOTIDE SEQUENCE [LARGE SCALE GENOMIC DNA]</scope>
    <source>
        <strain evidence="7">JCM 16898</strain>
    </source>
</reference>
<dbReference type="InterPro" id="IPR012967">
    <property type="entry name" value="COMT_dimerisation"/>
</dbReference>
<dbReference type="SUPFAM" id="SSF46785">
    <property type="entry name" value="Winged helix' DNA-binding domain"/>
    <property type="match status" value="1"/>
</dbReference>
<dbReference type="Pfam" id="PF08100">
    <property type="entry name" value="Dimerisation"/>
    <property type="match status" value="1"/>
</dbReference>
<keyword evidence="2" id="KW-0808">Transferase</keyword>
<dbReference type="InterPro" id="IPR036390">
    <property type="entry name" value="WH_DNA-bd_sf"/>
</dbReference>
<evidence type="ECO:0000256" key="2">
    <source>
        <dbReference type="ARBA" id="ARBA00022679"/>
    </source>
</evidence>
<dbReference type="Pfam" id="PF00891">
    <property type="entry name" value="Methyltransf_2"/>
    <property type="match status" value="1"/>
</dbReference>
<evidence type="ECO:0000256" key="1">
    <source>
        <dbReference type="ARBA" id="ARBA00022603"/>
    </source>
</evidence>
<evidence type="ECO:0000259" key="4">
    <source>
        <dbReference type="Pfam" id="PF00891"/>
    </source>
</evidence>
<feature type="domain" description="O-methyltransferase C-terminal" evidence="4">
    <location>
        <begin position="113"/>
        <end position="315"/>
    </location>
</feature>
<evidence type="ECO:0000259" key="5">
    <source>
        <dbReference type="Pfam" id="PF08100"/>
    </source>
</evidence>
<dbReference type="SUPFAM" id="SSF53335">
    <property type="entry name" value="S-adenosyl-L-methionine-dependent methyltransferases"/>
    <property type="match status" value="1"/>
</dbReference>
<organism evidence="6 7">
    <name type="scientific">Amycolatopsis ultiminotia</name>
    <dbReference type="NCBI Taxonomy" id="543629"/>
    <lineage>
        <taxon>Bacteria</taxon>
        <taxon>Bacillati</taxon>
        <taxon>Actinomycetota</taxon>
        <taxon>Actinomycetes</taxon>
        <taxon>Pseudonocardiales</taxon>
        <taxon>Pseudonocardiaceae</taxon>
        <taxon>Amycolatopsis</taxon>
    </lineage>
</organism>
<dbReference type="RefSeq" id="WP_344868627.1">
    <property type="nucleotide sequence ID" value="NZ_BAAAZN010000027.1"/>
</dbReference>
<evidence type="ECO:0000313" key="7">
    <source>
        <dbReference type="Proteomes" id="UP001500689"/>
    </source>
</evidence>
<dbReference type="InterPro" id="IPR016461">
    <property type="entry name" value="COMT-like"/>
</dbReference>
<sequence length="338" mass="36874">MTTTAPDISTPAGILRLGNAFCDAKALLTAVELDLFGLLHEGPADEETIRTKLDLHGRGLRDFLTLLVQLGLLSEQDGRYANAEGADKYLVRSVPTFIGGFLLRSNRNLYPAWGRLSEALRTGQQQSGSEFLTMVQSPQVLRQFVGMMDALTQQLAPKLAEAIDWSRYASVLDVGGCRGNLVGQLVKAHPQLHGKVLDLPAMQQVFTEHMESMGLGAAVSFHPGSFFEVPLPEADVVILGHVLHDWDESQREFLVRKAYDAVRPGGVLLVYDRMLAEGPALIENLVISLDMLLVTDGGSEYPAEEIHRHAAAAGFASTEEKLLDAYDTLVVCHKAADK</sequence>
<protein>
    <submittedName>
        <fullName evidence="6">Methyltransferase</fullName>
    </submittedName>
</protein>
<dbReference type="Gene3D" id="3.40.50.150">
    <property type="entry name" value="Vaccinia Virus protein VP39"/>
    <property type="match status" value="1"/>
</dbReference>